<accession>F5RIL8</accession>
<proteinExistence type="predicted"/>
<sequence>MATIFYPSCKVQADFPTESAAVRRYLEERHFVQTAGCCRPHHPKLTPKDHAIVLCNNCANIVEESSKAGAFTYVWELIDRDADFPFPDYGGERMTVQDCWAAVERRGMQEAIRSLLHKMNVTIVEQEENFDKTRFHGHALLAPCFPGNAKLIPRRYENGNSPMFTPMTEEEQHAYFQRHAQKLPTEKAVCSCKYCRDGIDACGKTGVHILQLLFPTKTGASI</sequence>
<dbReference type="HOGENOM" id="CLU_1276630_0_0_9"/>
<evidence type="ECO:0000313" key="2">
    <source>
        <dbReference type="Proteomes" id="UP000004067"/>
    </source>
</evidence>
<comment type="caution">
    <text evidence="1">The sequence shown here is derived from an EMBL/GenBank/DDBJ whole genome shotgun (WGS) entry which is preliminary data.</text>
</comment>
<dbReference type="EMBL" id="AFHQ01000003">
    <property type="protein sequence ID" value="EGK62627.1"/>
    <property type="molecule type" value="Genomic_DNA"/>
</dbReference>
<keyword evidence="2" id="KW-1185">Reference proteome</keyword>
<dbReference type="STRING" id="888060.HMPREF9081_0103"/>
<dbReference type="RefSeq" id="WP_006304913.1">
    <property type="nucleotide sequence ID" value="NZ_GL892076.1"/>
</dbReference>
<dbReference type="AlphaFoldDB" id="F5RIL8"/>
<protein>
    <submittedName>
        <fullName evidence="1">Uncharacterized protein</fullName>
    </submittedName>
</protein>
<evidence type="ECO:0000313" key="1">
    <source>
        <dbReference type="EMBL" id="EGK62627.1"/>
    </source>
</evidence>
<organism evidence="1 2">
    <name type="scientific">Centipeda periodontii DSM 2778</name>
    <dbReference type="NCBI Taxonomy" id="888060"/>
    <lineage>
        <taxon>Bacteria</taxon>
        <taxon>Bacillati</taxon>
        <taxon>Bacillota</taxon>
        <taxon>Negativicutes</taxon>
        <taxon>Selenomonadales</taxon>
        <taxon>Selenomonadaceae</taxon>
        <taxon>Centipeda</taxon>
    </lineage>
</organism>
<reference evidence="1 2" key="1">
    <citation type="submission" date="2011-04" db="EMBL/GenBank/DDBJ databases">
        <authorList>
            <person name="Muzny D."/>
            <person name="Qin X."/>
            <person name="Deng J."/>
            <person name="Jiang H."/>
            <person name="Liu Y."/>
            <person name="Qu J."/>
            <person name="Song X.-Z."/>
            <person name="Zhang L."/>
            <person name="Thornton R."/>
            <person name="Coyle M."/>
            <person name="Francisco L."/>
            <person name="Jackson L."/>
            <person name="Javaid M."/>
            <person name="Korchina V."/>
            <person name="Kovar C."/>
            <person name="Mata R."/>
            <person name="Mathew T."/>
            <person name="Ngo R."/>
            <person name="Nguyen L."/>
            <person name="Nguyen N."/>
            <person name="Okwuonu G."/>
            <person name="Ongeri F."/>
            <person name="Pham C."/>
            <person name="Simmons D."/>
            <person name="Wilczek-Boney K."/>
            <person name="Hale W."/>
            <person name="Jakkamsetti A."/>
            <person name="Pham P."/>
            <person name="Ruth R."/>
            <person name="San Lucas F."/>
            <person name="Warren J."/>
            <person name="Zhang J."/>
            <person name="Zhao Z."/>
            <person name="Zhou C."/>
            <person name="Zhu D."/>
            <person name="Lee S."/>
            <person name="Bess C."/>
            <person name="Blankenburg K."/>
            <person name="Forbes L."/>
            <person name="Fu Q."/>
            <person name="Gubbala S."/>
            <person name="Hirani K."/>
            <person name="Jayaseelan J.C."/>
            <person name="Lara F."/>
            <person name="Munidasa M."/>
            <person name="Palculict T."/>
            <person name="Patil S."/>
            <person name="Pu L.-L."/>
            <person name="Saada N."/>
            <person name="Tang L."/>
            <person name="Weissenberger G."/>
            <person name="Zhu Y."/>
            <person name="Hemphill L."/>
            <person name="Shang Y."/>
            <person name="Youmans B."/>
            <person name="Ayvaz T."/>
            <person name="Ross M."/>
            <person name="Santibanez J."/>
            <person name="Aqrawi P."/>
            <person name="Gross S."/>
            <person name="Joshi V."/>
            <person name="Fowler G."/>
            <person name="Nazareth L."/>
            <person name="Reid J."/>
            <person name="Worley K."/>
            <person name="Petrosino J."/>
            <person name="Highlander S."/>
            <person name="Gibbs R."/>
        </authorList>
    </citation>
    <scope>NUCLEOTIDE SEQUENCE [LARGE SCALE GENOMIC DNA]</scope>
    <source>
        <strain evidence="1 2">DSM 2778</strain>
    </source>
</reference>
<dbReference type="Proteomes" id="UP000004067">
    <property type="component" value="Unassembled WGS sequence"/>
</dbReference>
<dbReference type="OrthoDB" id="5241828at2"/>
<dbReference type="eggNOG" id="COG0247">
    <property type="taxonomic scope" value="Bacteria"/>
</dbReference>
<gene>
    <name evidence="1" type="ORF">HMPREF9081_0103</name>
</gene>
<name>F5RIL8_9FIRM</name>